<dbReference type="Pfam" id="PF26526">
    <property type="entry name" value="DUF8175"/>
    <property type="match status" value="1"/>
</dbReference>
<sequence length="268" mass="28826">MKSIRPPIILFASIIAIVIAVFAWTIGRDADTDDTPDHPSGTTMPTERTFPDLPPNATSQPPTTDLFGSRLEVPAEESGVALQQNPAARPDPSRPDYLTAAPANLQWQRGWGGAALPVSGSDGPTRIRHGVASGFARTPQGAALAALDALGRALAAPDGTWQQVVVERYYGGGPALVSRFARSREHTPNSARYVVVPEGVRVQQGYRDDLAIVQIANRAEGSYTAATWLMTWIDGDWRVRVSDDFEKLWGPGTSVPILTGFGSWKSQP</sequence>
<feature type="region of interest" description="Disordered" evidence="1">
    <location>
        <begin position="30"/>
        <end position="98"/>
    </location>
</feature>
<protein>
    <recommendedName>
        <fullName evidence="2">DUF8175 domain-containing protein</fullName>
    </recommendedName>
</protein>
<name>A0ABX8RY57_NOCIO</name>
<gene>
    <name evidence="3" type="ORF">KV110_16945</name>
</gene>
<feature type="domain" description="DUF8175" evidence="2">
    <location>
        <begin position="73"/>
        <end position="261"/>
    </location>
</feature>
<reference evidence="3 4" key="1">
    <citation type="submission" date="2021-07" db="EMBL/GenBank/DDBJ databases">
        <title>Whole Genome Sequence of Nocardia Iowensis.</title>
        <authorList>
            <person name="Lamm A."/>
            <person name="Collins-Fairclough A.M."/>
            <person name="Bunk B."/>
            <person name="Sproer C."/>
        </authorList>
    </citation>
    <scope>NUCLEOTIDE SEQUENCE [LARGE SCALE GENOMIC DNA]</scope>
    <source>
        <strain evidence="3 4">NRRL 5646</strain>
    </source>
</reference>
<organism evidence="3 4">
    <name type="scientific">Nocardia iowensis</name>
    <dbReference type="NCBI Taxonomy" id="204891"/>
    <lineage>
        <taxon>Bacteria</taxon>
        <taxon>Bacillati</taxon>
        <taxon>Actinomycetota</taxon>
        <taxon>Actinomycetes</taxon>
        <taxon>Mycobacteriales</taxon>
        <taxon>Nocardiaceae</taxon>
        <taxon>Nocardia</taxon>
    </lineage>
</organism>
<evidence type="ECO:0000256" key="1">
    <source>
        <dbReference type="SAM" id="MobiDB-lite"/>
    </source>
</evidence>
<dbReference type="EMBL" id="CP078145">
    <property type="protein sequence ID" value="QXN94583.1"/>
    <property type="molecule type" value="Genomic_DNA"/>
</dbReference>
<accession>A0ABX8RY57</accession>
<evidence type="ECO:0000313" key="4">
    <source>
        <dbReference type="Proteomes" id="UP000694257"/>
    </source>
</evidence>
<dbReference type="InterPro" id="IPR058488">
    <property type="entry name" value="DUF8175"/>
</dbReference>
<evidence type="ECO:0000259" key="2">
    <source>
        <dbReference type="Pfam" id="PF26526"/>
    </source>
</evidence>
<keyword evidence="4" id="KW-1185">Reference proteome</keyword>
<proteinExistence type="predicted"/>
<evidence type="ECO:0000313" key="3">
    <source>
        <dbReference type="EMBL" id="QXN94583.1"/>
    </source>
</evidence>
<dbReference type="Proteomes" id="UP000694257">
    <property type="component" value="Chromosome"/>
</dbReference>
<dbReference type="RefSeq" id="WP_218477188.1">
    <property type="nucleotide sequence ID" value="NZ_BAABJN010000015.1"/>
</dbReference>